<evidence type="ECO:0000256" key="1">
    <source>
        <dbReference type="ARBA" id="ARBA00012452"/>
    </source>
</evidence>
<dbReference type="InterPro" id="IPR036249">
    <property type="entry name" value="Thioredoxin-like_sf"/>
</dbReference>
<dbReference type="InterPro" id="IPR045074">
    <property type="entry name" value="GST_C_Tau"/>
</dbReference>
<evidence type="ECO:0000256" key="5">
    <source>
        <dbReference type="ARBA" id="ARBA00047960"/>
    </source>
</evidence>
<evidence type="ECO:0000313" key="8">
    <source>
        <dbReference type="EMBL" id="KAK8563976.1"/>
    </source>
</evidence>
<name>A0ABR2EQ44_9ROSI</name>
<dbReference type="SFLD" id="SFLDS00019">
    <property type="entry name" value="Glutathione_Transferase_(cytos"/>
    <property type="match status" value="1"/>
</dbReference>
<dbReference type="PANTHER" id="PTHR11260">
    <property type="entry name" value="GLUTATHIONE S-TRANSFERASE, GST, SUPERFAMILY, GST DOMAIN CONTAINING"/>
    <property type="match status" value="1"/>
</dbReference>
<dbReference type="InterPro" id="IPR040079">
    <property type="entry name" value="Glutathione_S-Trfase"/>
</dbReference>
<keyword evidence="3" id="KW-0808">Transferase</keyword>
<gene>
    <name evidence="8" type="ORF">V6N12_036110</name>
</gene>
<comment type="similarity">
    <text evidence="4">Belongs to the GST superfamily. Tau family.</text>
</comment>
<dbReference type="InterPro" id="IPR045073">
    <property type="entry name" value="Omega/Tau-like"/>
</dbReference>
<sequence>MEKQALKIPVICAVYDYQTNQNHATGEVKVLGSRSSPYVMRTIIALHIKSLNYEFIEEKLSEGKSQLLLKSNPVHKRIPVLIHGDKPINESLIIVQYIDETWPSGPSILPSDPYERAVARFWAAYLDEKWFPAVRSLGIADGEEAKKAAIAQLEEGLALMEEAFGKCSKGKAFFGGDEIGFLDIAFGSFLGWLKVTEKINGIKLMDETKTPALVNWTQSFCCHAAVKDVMPDIDKLTEVGKMAYARIRAAAGMH</sequence>
<proteinExistence type="inferred from homology"/>
<evidence type="ECO:0000259" key="7">
    <source>
        <dbReference type="PROSITE" id="PS50405"/>
    </source>
</evidence>
<dbReference type="Gene3D" id="1.20.1050.10">
    <property type="match status" value="1"/>
</dbReference>
<dbReference type="Pfam" id="PF02798">
    <property type="entry name" value="GST_N"/>
    <property type="match status" value="1"/>
</dbReference>
<dbReference type="PROSITE" id="PS50404">
    <property type="entry name" value="GST_NTER"/>
    <property type="match status" value="1"/>
</dbReference>
<evidence type="ECO:0000256" key="2">
    <source>
        <dbReference type="ARBA" id="ARBA00022575"/>
    </source>
</evidence>
<keyword evidence="9" id="KW-1185">Reference proteome</keyword>
<dbReference type="InterPro" id="IPR036282">
    <property type="entry name" value="Glutathione-S-Trfase_C_sf"/>
</dbReference>
<organism evidence="8 9">
    <name type="scientific">Hibiscus sabdariffa</name>
    <name type="common">roselle</name>
    <dbReference type="NCBI Taxonomy" id="183260"/>
    <lineage>
        <taxon>Eukaryota</taxon>
        <taxon>Viridiplantae</taxon>
        <taxon>Streptophyta</taxon>
        <taxon>Embryophyta</taxon>
        <taxon>Tracheophyta</taxon>
        <taxon>Spermatophyta</taxon>
        <taxon>Magnoliopsida</taxon>
        <taxon>eudicotyledons</taxon>
        <taxon>Gunneridae</taxon>
        <taxon>Pentapetalae</taxon>
        <taxon>rosids</taxon>
        <taxon>malvids</taxon>
        <taxon>Malvales</taxon>
        <taxon>Malvaceae</taxon>
        <taxon>Malvoideae</taxon>
        <taxon>Hibiscus</taxon>
    </lineage>
</organism>
<dbReference type="EMBL" id="JBBPBM010000011">
    <property type="protein sequence ID" value="KAK8563976.1"/>
    <property type="molecule type" value="Genomic_DNA"/>
</dbReference>
<keyword evidence="2" id="KW-0216">Detoxification</keyword>
<dbReference type="CDD" id="cd03185">
    <property type="entry name" value="GST_C_Tau"/>
    <property type="match status" value="1"/>
</dbReference>
<dbReference type="InterPro" id="IPR010987">
    <property type="entry name" value="Glutathione-S-Trfase_C-like"/>
</dbReference>
<reference evidence="8 9" key="1">
    <citation type="journal article" date="2024" name="G3 (Bethesda)">
        <title>Genome assembly of Hibiscus sabdariffa L. provides insights into metabolisms of medicinal natural products.</title>
        <authorList>
            <person name="Kim T."/>
        </authorList>
    </citation>
    <scope>NUCLEOTIDE SEQUENCE [LARGE SCALE GENOMIC DNA]</scope>
    <source>
        <strain evidence="8">TK-2024</strain>
        <tissue evidence="8">Old leaves</tissue>
    </source>
</reference>
<dbReference type="SFLD" id="SFLDG01152">
    <property type="entry name" value="Main.3:_Omega-_and_Tau-like"/>
    <property type="match status" value="1"/>
</dbReference>
<dbReference type="SUPFAM" id="SSF52833">
    <property type="entry name" value="Thioredoxin-like"/>
    <property type="match status" value="1"/>
</dbReference>
<dbReference type="EC" id="2.5.1.18" evidence="1"/>
<dbReference type="CDD" id="cd03058">
    <property type="entry name" value="GST_N_Tau"/>
    <property type="match status" value="1"/>
</dbReference>
<evidence type="ECO:0000313" key="9">
    <source>
        <dbReference type="Proteomes" id="UP001472677"/>
    </source>
</evidence>
<dbReference type="SUPFAM" id="SSF47616">
    <property type="entry name" value="GST C-terminal domain-like"/>
    <property type="match status" value="1"/>
</dbReference>
<evidence type="ECO:0000256" key="4">
    <source>
        <dbReference type="ARBA" id="ARBA00025743"/>
    </source>
</evidence>
<dbReference type="Gene3D" id="3.40.30.10">
    <property type="entry name" value="Glutaredoxin"/>
    <property type="match status" value="1"/>
</dbReference>
<dbReference type="PROSITE" id="PS50405">
    <property type="entry name" value="GST_CTER"/>
    <property type="match status" value="1"/>
</dbReference>
<dbReference type="PANTHER" id="PTHR11260:SF615">
    <property type="entry name" value="GLUTATHIONE S-TRANSFERASE U17"/>
    <property type="match status" value="1"/>
</dbReference>
<dbReference type="InterPro" id="IPR004045">
    <property type="entry name" value="Glutathione_S-Trfase_N"/>
</dbReference>
<evidence type="ECO:0000259" key="6">
    <source>
        <dbReference type="PROSITE" id="PS50404"/>
    </source>
</evidence>
<dbReference type="SFLD" id="SFLDG00358">
    <property type="entry name" value="Main_(cytGST)"/>
    <property type="match status" value="1"/>
</dbReference>
<protein>
    <recommendedName>
        <fullName evidence="1">glutathione transferase</fullName>
        <ecNumber evidence="1">2.5.1.18</ecNumber>
    </recommendedName>
</protein>
<dbReference type="Pfam" id="PF13410">
    <property type="entry name" value="GST_C_2"/>
    <property type="match status" value="1"/>
</dbReference>
<feature type="domain" description="GST C-terminal" evidence="7">
    <location>
        <begin position="112"/>
        <end position="251"/>
    </location>
</feature>
<evidence type="ECO:0000256" key="3">
    <source>
        <dbReference type="ARBA" id="ARBA00022679"/>
    </source>
</evidence>
<feature type="domain" description="GST N-terminal" evidence="6">
    <location>
        <begin position="26"/>
        <end position="106"/>
    </location>
</feature>
<accession>A0ABR2EQ44</accession>
<comment type="catalytic activity">
    <reaction evidence="5">
        <text>RX + glutathione = an S-substituted glutathione + a halide anion + H(+)</text>
        <dbReference type="Rhea" id="RHEA:16437"/>
        <dbReference type="ChEBI" id="CHEBI:15378"/>
        <dbReference type="ChEBI" id="CHEBI:16042"/>
        <dbReference type="ChEBI" id="CHEBI:17792"/>
        <dbReference type="ChEBI" id="CHEBI:57925"/>
        <dbReference type="ChEBI" id="CHEBI:90779"/>
        <dbReference type="EC" id="2.5.1.18"/>
    </reaction>
</comment>
<comment type="caution">
    <text evidence="8">The sequence shown here is derived from an EMBL/GenBank/DDBJ whole genome shotgun (WGS) entry which is preliminary data.</text>
</comment>
<dbReference type="Proteomes" id="UP001472677">
    <property type="component" value="Unassembled WGS sequence"/>
</dbReference>